<name>A0AAV7U6Y7_PLEWA</name>
<keyword evidence="4" id="KW-1185">Reference proteome</keyword>
<keyword evidence="2" id="KW-0472">Membrane</keyword>
<feature type="compositionally biased region" description="Basic and acidic residues" evidence="1">
    <location>
        <begin position="1"/>
        <end position="21"/>
    </location>
</feature>
<evidence type="ECO:0000256" key="2">
    <source>
        <dbReference type="SAM" id="Phobius"/>
    </source>
</evidence>
<evidence type="ECO:0000313" key="3">
    <source>
        <dbReference type="EMBL" id="KAJ1184296.1"/>
    </source>
</evidence>
<accession>A0AAV7U6Y7</accession>
<feature type="region of interest" description="Disordered" evidence="1">
    <location>
        <begin position="1"/>
        <end position="34"/>
    </location>
</feature>
<evidence type="ECO:0000313" key="4">
    <source>
        <dbReference type="Proteomes" id="UP001066276"/>
    </source>
</evidence>
<organism evidence="3 4">
    <name type="scientific">Pleurodeles waltl</name>
    <name type="common">Iberian ribbed newt</name>
    <dbReference type="NCBI Taxonomy" id="8319"/>
    <lineage>
        <taxon>Eukaryota</taxon>
        <taxon>Metazoa</taxon>
        <taxon>Chordata</taxon>
        <taxon>Craniata</taxon>
        <taxon>Vertebrata</taxon>
        <taxon>Euteleostomi</taxon>
        <taxon>Amphibia</taxon>
        <taxon>Batrachia</taxon>
        <taxon>Caudata</taxon>
        <taxon>Salamandroidea</taxon>
        <taxon>Salamandridae</taxon>
        <taxon>Pleurodelinae</taxon>
        <taxon>Pleurodeles</taxon>
    </lineage>
</organism>
<sequence length="101" mass="11990">MWLQECGREDRSRSGDEERLRRTATSDSSSPRRPERRWIARLAIKRFECMFYNSAIIIYQCFPLSWVPTFVVHVLAGVFLLGFSSFFRSWCRSQLRLRPAP</sequence>
<evidence type="ECO:0000256" key="1">
    <source>
        <dbReference type="SAM" id="MobiDB-lite"/>
    </source>
</evidence>
<dbReference type="AlphaFoldDB" id="A0AAV7U6Y7"/>
<reference evidence="3" key="1">
    <citation type="journal article" date="2022" name="bioRxiv">
        <title>Sequencing and chromosome-scale assembly of the giantPleurodeles waltlgenome.</title>
        <authorList>
            <person name="Brown T."/>
            <person name="Elewa A."/>
            <person name="Iarovenko S."/>
            <person name="Subramanian E."/>
            <person name="Araus A.J."/>
            <person name="Petzold A."/>
            <person name="Susuki M."/>
            <person name="Suzuki K.-i.T."/>
            <person name="Hayashi T."/>
            <person name="Toyoda A."/>
            <person name="Oliveira C."/>
            <person name="Osipova E."/>
            <person name="Leigh N.D."/>
            <person name="Simon A."/>
            <person name="Yun M.H."/>
        </authorList>
    </citation>
    <scope>NUCLEOTIDE SEQUENCE</scope>
    <source>
        <strain evidence="3">20211129_DDA</strain>
        <tissue evidence="3">Liver</tissue>
    </source>
</reference>
<dbReference type="Proteomes" id="UP001066276">
    <property type="component" value="Chromosome 3_1"/>
</dbReference>
<keyword evidence="2" id="KW-1133">Transmembrane helix</keyword>
<feature type="transmembrane region" description="Helical" evidence="2">
    <location>
        <begin position="65"/>
        <end position="87"/>
    </location>
</feature>
<gene>
    <name evidence="3" type="ORF">NDU88_001104</name>
</gene>
<dbReference type="EMBL" id="JANPWB010000005">
    <property type="protein sequence ID" value="KAJ1184296.1"/>
    <property type="molecule type" value="Genomic_DNA"/>
</dbReference>
<proteinExistence type="predicted"/>
<comment type="caution">
    <text evidence="3">The sequence shown here is derived from an EMBL/GenBank/DDBJ whole genome shotgun (WGS) entry which is preliminary data.</text>
</comment>
<protein>
    <submittedName>
        <fullName evidence="3">Uncharacterized protein</fullName>
    </submittedName>
</protein>
<keyword evidence="2" id="KW-0812">Transmembrane</keyword>